<feature type="transmembrane region" description="Helical" evidence="11">
    <location>
        <begin position="73"/>
        <end position="97"/>
    </location>
</feature>
<keyword evidence="5 11" id="KW-0812">Transmembrane</keyword>
<comment type="similarity">
    <text evidence="2 9">Belongs to the major facilitator superfamily. Sugar transporter (TC 2.A.1.1) family.</text>
</comment>
<dbReference type="GO" id="GO:0022857">
    <property type="term" value="F:transmembrane transporter activity"/>
    <property type="evidence" value="ECO:0000318"/>
    <property type="project" value="GO_Central"/>
</dbReference>
<feature type="transmembrane region" description="Helical" evidence="11">
    <location>
        <begin position="355"/>
        <end position="376"/>
    </location>
</feature>
<proteinExistence type="inferred from homology"/>
<dbReference type="AlphaFoldDB" id="M1CS68"/>
<dbReference type="PANTHER" id="PTHR48021:SF25">
    <property type="entry name" value="SUGAR TRANSPORTER ERD6-LIKE 5"/>
    <property type="match status" value="1"/>
</dbReference>
<keyword evidence="4" id="KW-0762">Sugar transport</keyword>
<evidence type="ECO:0000256" key="11">
    <source>
        <dbReference type="SAM" id="Phobius"/>
    </source>
</evidence>
<dbReference type="InParanoid" id="M1CS68"/>
<dbReference type="SUPFAM" id="SSF103473">
    <property type="entry name" value="MFS general substrate transporter"/>
    <property type="match status" value="1"/>
</dbReference>
<sequence length="490" mass="52903">MERPERTEVGFTTTDPLLSTGGDTPASATLAVVFSTLVAVSGSFVFGSAVGFSSPAQNGIIKDLDLSVAEYSVFGSIWTIGAMIGAVMSGKLADLFARRGVSFQFVGKTSSLSLVHSNYSCLIMQAMGFSELFCLLGWLAIIFGKNALWLDIGRLLMGYGVGIISYVVPVYIAEITPKNLRGAFTTVNQLMICCGVSLMYVVGVIINWRLLAVIGAIPCIIQLLGLFFIPESPRWLAKAGQWKECEASLQRLRGKDANISEEAAEIKEYTETLQKLSEAKLIDLFHKKYAHSLIVGVGLMVLQQFGGVNAIAYYASSIFESAGFSGRIGSIAMVVVQIPMQVLGVLLMDKSGRRPLLMVSAAGTCLGCFLLGSSFLLQDLQLWKSSPFLALVGILVFTGSFSLGMGGIPWVIMSEIFPINVKGLAGSLVTVINWFGSWIVSYSFNFLMLWSSEGTFFIFSAVCGVTVMFVAKLVPETKGRTLEEIQSSFT</sequence>
<reference evidence="13" key="2">
    <citation type="submission" date="2015-06" db="UniProtKB">
        <authorList>
            <consortium name="EnsemblPlants"/>
        </authorList>
    </citation>
    <scope>IDENTIFICATION</scope>
    <source>
        <strain evidence="13">DM1-3 516 R44</strain>
    </source>
</reference>
<dbReference type="Pfam" id="PF00083">
    <property type="entry name" value="Sugar_tr"/>
    <property type="match status" value="1"/>
</dbReference>
<dbReference type="PRINTS" id="PR00171">
    <property type="entry name" value="SUGRTRNSPORT"/>
</dbReference>
<evidence type="ECO:0000313" key="14">
    <source>
        <dbReference type="Proteomes" id="UP000011115"/>
    </source>
</evidence>
<comment type="subcellular location">
    <subcellularLocation>
        <location evidence="1">Membrane</location>
        <topology evidence="1">Multi-pass membrane protein</topology>
    </subcellularLocation>
</comment>
<feature type="transmembrane region" description="Helical" evidence="11">
    <location>
        <begin position="28"/>
        <end position="53"/>
    </location>
</feature>
<dbReference type="PROSITE" id="PS50850">
    <property type="entry name" value="MFS"/>
    <property type="match status" value="1"/>
</dbReference>
<dbReference type="InterPro" id="IPR005828">
    <property type="entry name" value="MFS_sugar_transport-like"/>
</dbReference>
<dbReference type="FunCoup" id="M1CS68">
    <property type="interactions" value="748"/>
</dbReference>
<gene>
    <name evidence="13" type="primary">LOC102591971</name>
</gene>
<evidence type="ECO:0000256" key="1">
    <source>
        <dbReference type="ARBA" id="ARBA00004141"/>
    </source>
</evidence>
<name>M1CS68_SOLTU</name>
<feature type="transmembrane region" description="Helical" evidence="11">
    <location>
        <begin position="208"/>
        <end position="229"/>
    </location>
</feature>
<dbReference type="OMA" id="QTTVSWM"/>
<dbReference type="InterPro" id="IPR003663">
    <property type="entry name" value="Sugar/inositol_transpt"/>
</dbReference>
<feature type="transmembrane region" description="Helical" evidence="11">
    <location>
        <begin position="328"/>
        <end position="348"/>
    </location>
</feature>
<organism evidence="13 14">
    <name type="scientific">Solanum tuberosum</name>
    <name type="common">Potato</name>
    <dbReference type="NCBI Taxonomy" id="4113"/>
    <lineage>
        <taxon>Eukaryota</taxon>
        <taxon>Viridiplantae</taxon>
        <taxon>Streptophyta</taxon>
        <taxon>Embryophyta</taxon>
        <taxon>Tracheophyta</taxon>
        <taxon>Spermatophyta</taxon>
        <taxon>Magnoliopsida</taxon>
        <taxon>eudicotyledons</taxon>
        <taxon>Gunneridae</taxon>
        <taxon>Pentapetalae</taxon>
        <taxon>asterids</taxon>
        <taxon>lamiids</taxon>
        <taxon>Solanales</taxon>
        <taxon>Solanaceae</taxon>
        <taxon>Solanoideae</taxon>
        <taxon>Solaneae</taxon>
        <taxon>Solanum</taxon>
    </lineage>
</organism>
<dbReference type="GO" id="GO:0055085">
    <property type="term" value="P:transmembrane transport"/>
    <property type="evidence" value="ECO:0000318"/>
    <property type="project" value="GO_Central"/>
</dbReference>
<dbReference type="Gene3D" id="1.20.1250.20">
    <property type="entry name" value="MFS general substrate transporter like domains"/>
    <property type="match status" value="1"/>
</dbReference>
<feature type="transmembrane region" description="Helical" evidence="11">
    <location>
        <begin position="180"/>
        <end position="202"/>
    </location>
</feature>
<evidence type="ECO:0000256" key="8">
    <source>
        <dbReference type="ARBA" id="ARBA00044504"/>
    </source>
</evidence>
<dbReference type="InterPro" id="IPR036259">
    <property type="entry name" value="MFS_trans_sf"/>
</dbReference>
<dbReference type="Proteomes" id="UP000011115">
    <property type="component" value="Unassembled WGS sequence"/>
</dbReference>
<evidence type="ECO:0000256" key="7">
    <source>
        <dbReference type="ARBA" id="ARBA00023136"/>
    </source>
</evidence>
<dbReference type="OrthoDB" id="6133115at2759"/>
<dbReference type="InterPro" id="IPR050549">
    <property type="entry name" value="MFS_Trehalose_Transporter"/>
</dbReference>
<protein>
    <submittedName>
        <fullName evidence="13">Sugar transporter</fullName>
    </submittedName>
</protein>
<feature type="transmembrane region" description="Helical" evidence="11">
    <location>
        <begin position="293"/>
        <end position="316"/>
    </location>
</feature>
<dbReference type="NCBIfam" id="TIGR00879">
    <property type="entry name" value="SP"/>
    <property type="match status" value="1"/>
</dbReference>
<dbReference type="Gramene" id="PGSC0003DMT400073537">
    <property type="protein sequence ID" value="PGSC0003DMT400073537"/>
    <property type="gene ID" value="PGSC0003DMG400028567"/>
</dbReference>
<evidence type="ECO:0000256" key="9">
    <source>
        <dbReference type="RuleBase" id="RU003346"/>
    </source>
</evidence>
<keyword evidence="3 9" id="KW-0813">Transport</keyword>
<evidence type="ECO:0000256" key="5">
    <source>
        <dbReference type="ARBA" id="ARBA00022692"/>
    </source>
</evidence>
<dbReference type="ExpressionAtlas" id="M1CS68">
    <property type="expression patterns" value="baseline and differential"/>
</dbReference>
<feature type="transmembrane region" description="Helical" evidence="11">
    <location>
        <begin position="118"/>
        <end position="143"/>
    </location>
</feature>
<feature type="transmembrane region" description="Helical" evidence="11">
    <location>
        <begin position="456"/>
        <end position="474"/>
    </location>
</feature>
<dbReference type="EnsemblPlants" id="PGSC0003DMT400073537">
    <property type="protein sequence ID" value="PGSC0003DMT400073537"/>
    <property type="gene ID" value="PGSC0003DMG400028567"/>
</dbReference>
<keyword evidence="14" id="KW-1185">Reference proteome</keyword>
<dbReference type="PaxDb" id="4113-PGSC0003DMT400073537"/>
<evidence type="ECO:0000256" key="3">
    <source>
        <dbReference type="ARBA" id="ARBA00022448"/>
    </source>
</evidence>
<evidence type="ECO:0000256" key="4">
    <source>
        <dbReference type="ARBA" id="ARBA00022597"/>
    </source>
</evidence>
<reference evidence="14" key="1">
    <citation type="journal article" date="2011" name="Nature">
        <title>Genome sequence and analysis of the tuber crop potato.</title>
        <authorList>
            <consortium name="The Potato Genome Sequencing Consortium"/>
        </authorList>
    </citation>
    <scope>NUCLEOTIDE SEQUENCE [LARGE SCALE GENOMIC DNA]</scope>
    <source>
        <strain evidence="14">cv. DM1-3 516 R44</strain>
    </source>
</reference>
<dbReference type="InterPro" id="IPR044775">
    <property type="entry name" value="MFS_ERD6/Tret1-like"/>
</dbReference>
<comment type="similarity">
    <text evidence="8">Belongs to the major facilitator superfamily. Phosphate:H(+) symporter (TC 2.A.1.9) family.</text>
</comment>
<feature type="transmembrane region" description="Helical" evidence="11">
    <location>
        <begin position="424"/>
        <end position="444"/>
    </location>
</feature>
<dbReference type="GO" id="GO:0016020">
    <property type="term" value="C:membrane"/>
    <property type="evidence" value="ECO:0000318"/>
    <property type="project" value="GO_Central"/>
</dbReference>
<feature type="transmembrane region" description="Helical" evidence="11">
    <location>
        <begin position="388"/>
        <end position="412"/>
    </location>
</feature>
<dbReference type="FunFam" id="1.20.1250.20:FF:000043">
    <property type="entry name" value="sugar transporter ERD6-like 6"/>
    <property type="match status" value="1"/>
</dbReference>
<feature type="domain" description="Major facilitator superfamily (MFS) profile" evidence="12">
    <location>
        <begin position="35"/>
        <end position="478"/>
    </location>
</feature>
<accession>M1CS68</accession>
<dbReference type="InterPro" id="IPR020846">
    <property type="entry name" value="MFS_dom"/>
</dbReference>
<evidence type="ECO:0000313" key="13">
    <source>
        <dbReference type="EnsemblPlants" id="PGSC0003DMT400073537"/>
    </source>
</evidence>
<keyword evidence="7 11" id="KW-0472">Membrane</keyword>
<evidence type="ECO:0000256" key="2">
    <source>
        <dbReference type="ARBA" id="ARBA00010992"/>
    </source>
</evidence>
<evidence type="ECO:0000256" key="10">
    <source>
        <dbReference type="SAM" id="MobiDB-lite"/>
    </source>
</evidence>
<evidence type="ECO:0000256" key="6">
    <source>
        <dbReference type="ARBA" id="ARBA00022989"/>
    </source>
</evidence>
<keyword evidence="6 11" id="KW-1133">Transmembrane helix</keyword>
<dbReference type="GO" id="GO:0051119">
    <property type="term" value="F:sugar transmembrane transporter activity"/>
    <property type="evidence" value="ECO:0007669"/>
    <property type="project" value="InterPro"/>
</dbReference>
<dbReference type="eggNOG" id="KOG0254">
    <property type="taxonomic scope" value="Eukaryota"/>
</dbReference>
<dbReference type="CDD" id="cd17358">
    <property type="entry name" value="MFS_GLUT6_8_Class3_like"/>
    <property type="match status" value="1"/>
</dbReference>
<feature type="transmembrane region" description="Helical" evidence="11">
    <location>
        <begin position="155"/>
        <end position="173"/>
    </location>
</feature>
<dbReference type="PANTHER" id="PTHR48021">
    <property type="match status" value="1"/>
</dbReference>
<evidence type="ECO:0000259" key="12">
    <source>
        <dbReference type="PROSITE" id="PS50850"/>
    </source>
</evidence>
<feature type="region of interest" description="Disordered" evidence="10">
    <location>
        <begin position="1"/>
        <end position="20"/>
    </location>
</feature>